<dbReference type="PANTHER" id="PTHR28156:SF1">
    <property type="entry name" value="FAS1 DOMAIN-CONTAINING PROTEIN YDR262W"/>
    <property type="match status" value="1"/>
</dbReference>
<protein>
    <recommendedName>
        <fullName evidence="2">FAS1 domain-containing protein</fullName>
    </recommendedName>
</protein>
<accession>A0A167JZH7</accession>
<organism evidence="3 4">
    <name type="scientific">Calocera viscosa (strain TUFC12733)</name>
    <dbReference type="NCBI Taxonomy" id="1330018"/>
    <lineage>
        <taxon>Eukaryota</taxon>
        <taxon>Fungi</taxon>
        <taxon>Dikarya</taxon>
        <taxon>Basidiomycota</taxon>
        <taxon>Agaricomycotina</taxon>
        <taxon>Dacrymycetes</taxon>
        <taxon>Dacrymycetales</taxon>
        <taxon>Dacrymycetaceae</taxon>
        <taxon>Calocera</taxon>
    </lineage>
</organism>
<evidence type="ECO:0000313" key="4">
    <source>
        <dbReference type="Proteomes" id="UP000076738"/>
    </source>
</evidence>
<dbReference type="InterPro" id="IPR000782">
    <property type="entry name" value="FAS1_domain"/>
</dbReference>
<dbReference type="PANTHER" id="PTHR28156">
    <property type="entry name" value="FAS1 DOMAIN-CONTAINING PROTEIN YDR262W"/>
    <property type="match status" value="1"/>
</dbReference>
<reference evidence="3 4" key="1">
    <citation type="journal article" date="2016" name="Mol. Biol. Evol.">
        <title>Comparative Genomics of Early-Diverging Mushroom-Forming Fungi Provides Insights into the Origins of Lignocellulose Decay Capabilities.</title>
        <authorList>
            <person name="Nagy L.G."/>
            <person name="Riley R."/>
            <person name="Tritt A."/>
            <person name="Adam C."/>
            <person name="Daum C."/>
            <person name="Floudas D."/>
            <person name="Sun H."/>
            <person name="Yadav J.S."/>
            <person name="Pangilinan J."/>
            <person name="Larsson K.H."/>
            <person name="Matsuura K."/>
            <person name="Barry K."/>
            <person name="Labutti K."/>
            <person name="Kuo R."/>
            <person name="Ohm R.A."/>
            <person name="Bhattacharya S.S."/>
            <person name="Shirouzu T."/>
            <person name="Yoshinaga Y."/>
            <person name="Martin F.M."/>
            <person name="Grigoriev I.V."/>
            <person name="Hibbett D.S."/>
        </authorList>
    </citation>
    <scope>NUCLEOTIDE SEQUENCE [LARGE SCALE GENOMIC DNA]</scope>
    <source>
        <strain evidence="3 4">TUFC12733</strain>
    </source>
</reference>
<proteinExistence type="predicted"/>
<dbReference type="Pfam" id="PF02469">
    <property type="entry name" value="Fasciclin"/>
    <property type="match status" value="1"/>
</dbReference>
<evidence type="ECO:0000256" key="1">
    <source>
        <dbReference type="ARBA" id="ARBA00022729"/>
    </source>
</evidence>
<keyword evidence="4" id="KW-1185">Reference proteome</keyword>
<evidence type="ECO:0000259" key="2">
    <source>
        <dbReference type="PROSITE" id="PS50213"/>
    </source>
</evidence>
<dbReference type="OrthoDB" id="5551751at2759"/>
<name>A0A167JZH7_CALVF</name>
<dbReference type="Proteomes" id="UP000076738">
    <property type="component" value="Unassembled WGS sequence"/>
</dbReference>
<keyword evidence="1" id="KW-0732">Signal</keyword>
<dbReference type="AlphaFoldDB" id="A0A167JZH7"/>
<dbReference type="EMBL" id="KV417297">
    <property type="protein sequence ID" value="KZO94100.1"/>
    <property type="molecule type" value="Genomic_DNA"/>
</dbReference>
<dbReference type="SUPFAM" id="SSF82153">
    <property type="entry name" value="FAS1 domain"/>
    <property type="match status" value="1"/>
</dbReference>
<dbReference type="InterPro" id="IPR036378">
    <property type="entry name" value="FAS1_dom_sf"/>
</dbReference>
<dbReference type="STRING" id="1330018.A0A167JZH7"/>
<dbReference type="PROSITE" id="PS50213">
    <property type="entry name" value="FAS1"/>
    <property type="match status" value="1"/>
</dbReference>
<evidence type="ECO:0000313" key="3">
    <source>
        <dbReference type="EMBL" id="KZO94100.1"/>
    </source>
</evidence>
<sequence length="167" mass="18693">MVEQPSVDHYAPERISEPTLADLLTVHTIASIWYDYAREVEPVSLRLSDTSGTSKSTLFVPVNKAIMALHRKPHQGPEGDRVEITDDKAKDNVERWVSAHIVPIAPIDLSSQHPYPTLLDGHHVSFTRESEGGAEWEQYVVNENIRIVNRAHASNGDIYFVDGVLDV</sequence>
<feature type="domain" description="FAS1" evidence="2">
    <location>
        <begin position="17"/>
        <end position="165"/>
    </location>
</feature>
<gene>
    <name evidence="3" type="ORF">CALVIDRAFT_485014</name>
</gene>
<dbReference type="InterPro" id="IPR040200">
    <property type="entry name" value="Mug57-like"/>
</dbReference>
<dbReference type="Gene3D" id="2.30.180.10">
    <property type="entry name" value="FAS1 domain"/>
    <property type="match status" value="1"/>
</dbReference>